<gene>
    <name evidence="2" type="ORF">MTO99_00265</name>
</gene>
<sequence length="83" mass="8598">MTTDAPTPAELDEWVAQLAPELGLDAADVPTGRVLDLARDVAHGVARPGAPVSAFVVGLAVGRGLDLDEALARVDALLAERRD</sequence>
<evidence type="ECO:0000313" key="3">
    <source>
        <dbReference type="Proteomes" id="UP000832097"/>
    </source>
</evidence>
<keyword evidence="3" id="KW-1185">Reference proteome</keyword>
<dbReference type="Pfam" id="PF20058">
    <property type="entry name" value="DUF6457"/>
    <property type="match status" value="1"/>
</dbReference>
<protein>
    <submittedName>
        <fullName evidence="2">DUF6457 domain-containing protein</fullName>
    </submittedName>
</protein>
<dbReference type="RefSeq" id="WP_243555937.1">
    <property type="nucleotide sequence ID" value="NZ_CP094528.1"/>
</dbReference>
<name>A0ABY4BYF7_9MICO</name>
<reference evidence="2 3" key="1">
    <citation type="submission" date="2022-03" db="EMBL/GenBank/DDBJ databases">
        <title>Mucilaginibacter sp. isolated from the gut of Protaetia brevitarsis seulensis larvae.</title>
        <authorList>
            <person name="Won M."/>
            <person name="Kim S.-J."/>
            <person name="Kwon S.-W."/>
        </authorList>
    </citation>
    <scope>NUCLEOTIDE SEQUENCE [LARGE SCALE GENOMIC DNA]</scope>
    <source>
        <strain evidence="2 3">CFWR-12</strain>
    </source>
</reference>
<dbReference type="Proteomes" id="UP000832097">
    <property type="component" value="Chromosome"/>
</dbReference>
<feature type="domain" description="DUF6457" evidence="1">
    <location>
        <begin position="8"/>
        <end position="81"/>
    </location>
</feature>
<proteinExistence type="predicted"/>
<organism evidence="2 3">
    <name type="scientific">Agromyces larvae</name>
    <dbReference type="NCBI Taxonomy" id="2929802"/>
    <lineage>
        <taxon>Bacteria</taxon>
        <taxon>Bacillati</taxon>
        <taxon>Actinomycetota</taxon>
        <taxon>Actinomycetes</taxon>
        <taxon>Micrococcales</taxon>
        <taxon>Microbacteriaceae</taxon>
        <taxon>Agromyces</taxon>
    </lineage>
</organism>
<evidence type="ECO:0000259" key="1">
    <source>
        <dbReference type="Pfam" id="PF20058"/>
    </source>
</evidence>
<dbReference type="EMBL" id="CP094528">
    <property type="protein sequence ID" value="UOE44271.1"/>
    <property type="molecule type" value="Genomic_DNA"/>
</dbReference>
<accession>A0ABY4BYF7</accession>
<evidence type="ECO:0000313" key="2">
    <source>
        <dbReference type="EMBL" id="UOE44271.1"/>
    </source>
</evidence>
<dbReference type="InterPro" id="IPR045598">
    <property type="entry name" value="DUF6457"/>
</dbReference>